<keyword evidence="1" id="KW-0472">Membrane</keyword>
<dbReference type="Proteomes" id="UP000442619">
    <property type="component" value="Unassembled WGS sequence"/>
</dbReference>
<dbReference type="AlphaFoldDB" id="A0A844FUB8"/>
<keyword evidence="1" id="KW-0812">Transmembrane</keyword>
<gene>
    <name evidence="2" type="ORF">FYJ79_08455</name>
</gene>
<feature type="transmembrane region" description="Helical" evidence="1">
    <location>
        <begin position="57"/>
        <end position="78"/>
    </location>
</feature>
<reference evidence="2 3" key="1">
    <citation type="submission" date="2019-08" db="EMBL/GenBank/DDBJ databases">
        <title>In-depth cultivation of the pig gut microbiome towards novel bacterial diversity and tailored functional studies.</title>
        <authorList>
            <person name="Wylensek D."/>
            <person name="Hitch T.C.A."/>
            <person name="Clavel T."/>
        </authorList>
    </citation>
    <scope>NUCLEOTIDE SEQUENCE [LARGE SCALE GENOMIC DNA]</scope>
    <source>
        <strain evidence="2 3">CA-Schmier-601-WT-3</strain>
    </source>
</reference>
<evidence type="ECO:0000256" key="1">
    <source>
        <dbReference type="SAM" id="Phobius"/>
    </source>
</evidence>
<organism evidence="2 3">
    <name type="scientific">Sharpea porci</name>
    <dbReference type="NCBI Taxonomy" id="2652286"/>
    <lineage>
        <taxon>Bacteria</taxon>
        <taxon>Bacillati</taxon>
        <taxon>Bacillota</taxon>
        <taxon>Erysipelotrichia</taxon>
        <taxon>Erysipelotrichales</taxon>
        <taxon>Coprobacillaceae</taxon>
        <taxon>Sharpea</taxon>
    </lineage>
</organism>
<keyword evidence="1" id="KW-1133">Transmembrane helix</keyword>
<protein>
    <submittedName>
        <fullName evidence="2">Uncharacterized protein</fullName>
    </submittedName>
</protein>
<name>A0A844FUB8_9FIRM</name>
<evidence type="ECO:0000313" key="2">
    <source>
        <dbReference type="EMBL" id="MST89598.1"/>
    </source>
</evidence>
<dbReference type="EMBL" id="VUNM01000020">
    <property type="protein sequence ID" value="MST89598.1"/>
    <property type="molecule type" value="Genomic_DNA"/>
</dbReference>
<accession>A0A844FUB8</accession>
<sequence length="227" mass="25126">MSNLAQKHFNFDDEDVKIKKPSGHKASLDETQEFHFKDEDDVVTAKKPSKKRKLKKWPIVLGVLIIVAIIGIVSVYIMTKEDGPVYGDRCAGLLPITQNVKTAAIDAVKKDHNSVKSINIETACRTVKIDIVYVSGTSARVAESIAQDAAKKLDDAGGRPKANKSAFSDLFGTYNDQNQYEINFYLTAEDNAADYPIYGTKKAGNDNFNFTLASVRDQATYNKVNKK</sequence>
<evidence type="ECO:0000313" key="3">
    <source>
        <dbReference type="Proteomes" id="UP000442619"/>
    </source>
</evidence>
<keyword evidence="3" id="KW-1185">Reference proteome</keyword>
<comment type="caution">
    <text evidence="2">The sequence shown here is derived from an EMBL/GenBank/DDBJ whole genome shotgun (WGS) entry which is preliminary data.</text>
</comment>
<dbReference type="RefSeq" id="WP_154516860.1">
    <property type="nucleotide sequence ID" value="NZ_VUNM01000020.1"/>
</dbReference>
<proteinExistence type="predicted"/>